<dbReference type="GO" id="GO:0043023">
    <property type="term" value="F:ribosomal large subunit binding"/>
    <property type="evidence" value="ECO:0007669"/>
    <property type="project" value="TreeGrafter"/>
</dbReference>
<organism evidence="3 4">
    <name type="scientific">Desulfosalsimonas propionicica</name>
    <dbReference type="NCBI Taxonomy" id="332175"/>
    <lineage>
        <taxon>Bacteria</taxon>
        <taxon>Pseudomonadati</taxon>
        <taxon>Thermodesulfobacteriota</taxon>
        <taxon>Desulfobacteria</taxon>
        <taxon>Desulfobacterales</taxon>
        <taxon>Desulfosalsimonadaceae</taxon>
        <taxon>Desulfosalsimonas</taxon>
    </lineage>
</organism>
<keyword evidence="2" id="KW-0678">Repressor</keyword>
<dbReference type="AlphaFoldDB" id="A0A7W0C6G4"/>
<dbReference type="RefSeq" id="WP_181549662.1">
    <property type="nucleotide sequence ID" value="NZ_JACDUS010000001.1"/>
</dbReference>
<accession>A0A7W0C6G4</accession>
<dbReference type="NCBIfam" id="TIGR00090">
    <property type="entry name" value="rsfS_iojap_ybeB"/>
    <property type="match status" value="1"/>
</dbReference>
<evidence type="ECO:0000256" key="2">
    <source>
        <dbReference type="HAMAP-Rule" id="MF_01477"/>
    </source>
</evidence>
<keyword evidence="4" id="KW-1185">Reference proteome</keyword>
<proteinExistence type="inferred from homology"/>
<dbReference type="InterPro" id="IPR004394">
    <property type="entry name" value="Iojap/RsfS/C7orf30"/>
</dbReference>
<dbReference type="GO" id="GO:0017148">
    <property type="term" value="P:negative regulation of translation"/>
    <property type="evidence" value="ECO:0007669"/>
    <property type="project" value="UniProtKB-UniRule"/>
</dbReference>
<protein>
    <recommendedName>
        <fullName evidence="2">Ribosomal silencing factor RsfS</fullName>
    </recommendedName>
</protein>
<dbReference type="HAMAP" id="MF_01477">
    <property type="entry name" value="Iojap_RsfS"/>
    <property type="match status" value="1"/>
</dbReference>
<dbReference type="InterPro" id="IPR043519">
    <property type="entry name" value="NT_sf"/>
</dbReference>
<comment type="caution">
    <text evidence="3">The sequence shown here is derived from an EMBL/GenBank/DDBJ whole genome shotgun (WGS) entry which is preliminary data.</text>
</comment>
<dbReference type="Gene3D" id="3.30.460.10">
    <property type="entry name" value="Beta Polymerase, domain 2"/>
    <property type="match status" value="1"/>
</dbReference>
<keyword evidence="2" id="KW-0963">Cytoplasm</keyword>
<dbReference type="PANTHER" id="PTHR21043">
    <property type="entry name" value="IOJAP SUPERFAMILY ORTHOLOG"/>
    <property type="match status" value="1"/>
</dbReference>
<name>A0A7W0C6G4_9BACT</name>
<dbReference type="GO" id="GO:0042256">
    <property type="term" value="P:cytosolic ribosome assembly"/>
    <property type="evidence" value="ECO:0007669"/>
    <property type="project" value="UniProtKB-UniRule"/>
</dbReference>
<evidence type="ECO:0000313" key="3">
    <source>
        <dbReference type="EMBL" id="MBA2879983.1"/>
    </source>
</evidence>
<comment type="subunit">
    <text evidence="2">Interacts with ribosomal protein uL14 (rplN).</text>
</comment>
<dbReference type="Proteomes" id="UP000525298">
    <property type="component" value="Unassembled WGS sequence"/>
</dbReference>
<dbReference type="GO" id="GO:0005737">
    <property type="term" value="C:cytoplasm"/>
    <property type="evidence" value="ECO:0007669"/>
    <property type="project" value="UniProtKB-SubCell"/>
</dbReference>
<reference evidence="3 4" key="1">
    <citation type="submission" date="2020-07" db="EMBL/GenBank/DDBJ databases">
        <title>Genomic Encyclopedia of Type Strains, Phase IV (KMG-IV): sequencing the most valuable type-strain genomes for metagenomic binning, comparative biology and taxonomic classification.</title>
        <authorList>
            <person name="Goeker M."/>
        </authorList>
    </citation>
    <scope>NUCLEOTIDE SEQUENCE [LARGE SCALE GENOMIC DNA]</scope>
    <source>
        <strain evidence="3 4">DSM 17721</strain>
    </source>
</reference>
<sequence length="133" mass="15009">MTEAKTEPDLKPFVQAILGRKAMDLVALDVARVTDVADVFMICSGRSSRQVSAIAEYVESELKKAGIRPLSVEGVKDGQWALIDYGYVIVHIFYDPVRRFYDLESLWADARRIDLSAYPQFQQTAEESDDSDE</sequence>
<dbReference type="GO" id="GO:0090071">
    <property type="term" value="P:negative regulation of ribosome biogenesis"/>
    <property type="evidence" value="ECO:0007669"/>
    <property type="project" value="UniProtKB-UniRule"/>
</dbReference>
<evidence type="ECO:0000313" key="4">
    <source>
        <dbReference type="Proteomes" id="UP000525298"/>
    </source>
</evidence>
<evidence type="ECO:0000256" key="1">
    <source>
        <dbReference type="ARBA" id="ARBA00010574"/>
    </source>
</evidence>
<dbReference type="Pfam" id="PF02410">
    <property type="entry name" value="RsfS"/>
    <property type="match status" value="1"/>
</dbReference>
<keyword evidence="2" id="KW-0810">Translation regulation</keyword>
<dbReference type="EMBL" id="JACDUS010000001">
    <property type="protein sequence ID" value="MBA2879983.1"/>
    <property type="molecule type" value="Genomic_DNA"/>
</dbReference>
<dbReference type="PANTHER" id="PTHR21043:SF0">
    <property type="entry name" value="MITOCHONDRIAL ASSEMBLY OF RIBOSOMAL LARGE SUBUNIT PROTEIN 1"/>
    <property type="match status" value="1"/>
</dbReference>
<dbReference type="SUPFAM" id="SSF81301">
    <property type="entry name" value="Nucleotidyltransferase"/>
    <property type="match status" value="1"/>
</dbReference>
<comment type="function">
    <text evidence="2">Functions as a ribosomal silencing factor. Interacts with ribosomal protein uL14 (rplN), blocking formation of intersubunit bridge B8. Prevents association of the 30S and 50S ribosomal subunits and the formation of functional ribosomes, thus repressing translation.</text>
</comment>
<comment type="subcellular location">
    <subcellularLocation>
        <location evidence="2">Cytoplasm</location>
    </subcellularLocation>
</comment>
<comment type="similarity">
    <text evidence="1 2">Belongs to the Iojap/RsfS family.</text>
</comment>
<gene>
    <name evidence="2" type="primary">rsfS</name>
    <name evidence="3" type="ORF">HNR65_000290</name>
</gene>